<name>A0ABS4P787_9GAMM</name>
<keyword evidence="3" id="KW-1185">Reference proteome</keyword>
<protein>
    <submittedName>
        <fullName evidence="2">Uncharacterized protein</fullName>
    </submittedName>
</protein>
<feature type="coiled-coil region" evidence="1">
    <location>
        <begin position="1174"/>
        <end position="1201"/>
    </location>
</feature>
<gene>
    <name evidence="2" type="ORF">J2125_001699</name>
</gene>
<comment type="caution">
    <text evidence="2">The sequence shown here is derived from an EMBL/GenBank/DDBJ whole genome shotgun (WGS) entry which is preliminary data.</text>
</comment>
<evidence type="ECO:0000313" key="3">
    <source>
        <dbReference type="Proteomes" id="UP001195624"/>
    </source>
</evidence>
<reference evidence="3" key="1">
    <citation type="submission" date="2023-07" db="EMBL/GenBank/DDBJ databases">
        <title>Genome mining of underrepresented organisms for secondary metabolites.</title>
        <authorList>
            <person name="D'Agostino P.M."/>
        </authorList>
    </citation>
    <scope>NUCLEOTIDE SEQUENCE [LARGE SCALE GENOMIC DNA]</scope>
    <source>
        <strain evidence="3">WS4403</strain>
    </source>
</reference>
<evidence type="ECO:0000313" key="2">
    <source>
        <dbReference type="EMBL" id="MBP2168507.1"/>
    </source>
</evidence>
<proteinExistence type="predicted"/>
<sequence length="3102" mass="351363">MKTDIATVVSTGRVAAVIEPNRTDLCSLPVAKIRNVSLPSPGDEQNRQRMAACLQPLNPRPESALPGESEADQFFDALADQPWMIPAQRQWPSLSSLASQVRDAIHYQLHIFSQTTFAYDLLHVIHPDLSKLLAAVLVCSGRGKDIVCQASLMAGLQLINKLIYIAAGATSTAAMLSSLPELLIVWLQRHQVSLPESLLKSLYALLSSGLAICAYHDIAQPTLLVELHASVIAPLKQLCNETGVSDIVVSGVTLILGLYCMLRLVGGLQVRLPAANMLTHGIRIIEGLCRLSATSEDFQRLYKRQQQRQQIKTWYEQTYRKEYEEDKASKALNRAVIRCLPKEVLLNRVERQTHDNPDSADLYRACQQMEQQILSGQLAICPAADRSVVPRMSGNRAAAPAANAGSAQASSSSEGAATPFLLPAAVLAGASVPNHWWPSRTHIALAATGLTLAVGSLYMGHRLARPQKSSAAEVNPLQTTRNICFNTTNNIRQLLQSDKSGISLAVELFDKLFDYHGNINSTLADQLLEKEQITLFTSSHRNEMNAHLLNILALLFTPGDQREPVDINSILVTLQRKVSKLWKPLTKGKRNKTVSETLDYLRLHCAKKYTALGIYSQSDMQKISDFLLSHVVSDLLMLERNGRGGENFASVDSYYLLLYIIKKFRTNQYISNTEFSTALSEGRAEAFVGARLVSYTGYNFTSDRAYLEEIYKENNEKIHYYHQQEIKLESLQFVTFDEIIEYAYPGIDIHAPKNFNTLLLRIKTQGRIEKEIRIIAGCKSFGEIIRHMNDGFTELYHFLPRHIPEQLRVYDPGKKTFNLKKHPNRKELYQKFDQAYEEMVKEHCSLYRDIVETAFSIMAEEDAHFLNQTDTEIYAIDVKVKRYKALRNAFLPNLFRTKPSISKHIAYHNRPYHELGKIFMGYNRRTKKKHFFIINIESSRIHFRQFPVRRLPIDRKEYIYHLDNALLNENYIFMDERPFFDPCEEVKDPATTIKPSDRLGHIIMAYYQYYKGKLCVATRNPEEILLSYRERRLGDKNTSPLKALKEEVIANRQKFLMDLKQKYHNPTPTEKESTGDKLPQFLALLPYHSCYEFFRDYLISREDDRPPSVAIPLFQATICAADFYWGYGVKKTLSSLLNDLKKSYTTRWIKKSELTLLDKKIMESLTQPSSSGYADRLAAEINQANIKLEALDKEITHLRNEIHLSIGNIASIPVFIAFPVLSLKPGGNLLLASIPWGINIVKKELKNVNRRLKESLDAVPWSNPQSALLAGDKSDIPFPPSQHNATCYSDTKPSDNIIFDIFDLRRTNATLYQQLFFTALRDPSPELVTAAAENSGWLIADNHNQMAMFIFISLTFSVRFYISAVLSQQDYYKNDANINEEMIINYLEDYLTPPCPPCINPPFAMQADQSILVGKCINTIEAVLESNIHGIELNYLFMIQYFLMKEDIASLLLEMSENPEERQHNLELIQQNLSYEMKKFALYGAYRSATQQKFQATVINQFLSYSKQVADSNPANITLFSPNVDTFLSRSEHYRQYHPAATLPSLADFTHNWLHVAQDISDIYQSFARIEYSAKALANFRVEQWDAKAAQAAWLAALQSYLFPEMRYENIMPVLAHAAKKLRQSWQQRQANADIPPEIVSQGVVNPLFIEEVKTALESGCARYPGMFFCQIYLLEHGDWFTFLASDFTSDARHRARRQPYSASPPWPLTPLDSPSLEESIILPVRYPAVHLNNHTLYQQQLNILQNTFRRDAGLPFHQRLQGDVLDVRPLTRRTVLSDAIALINSVIDTEGNIVDYQHRLLSHYLPQLSTPDNYPVLQLLSDMLQIAAPDAPKLYLFILHHLQNRLAAPAFTLSMLWQKRFIDEQVANIDRQFSAHLTNIDADTSQALRRYITATLRHLLSFSHYLGNIEPLLAEAPLQDLASQWLCLGAIIARQLKVKATSAEELLTLSWAAQHDAGLLSLQDTAIQQTALLCGHSASDQRAVAQDALRTMAPHMKTAAEMHKRILSCLDADQLLALFLKHLTFEALSPEQASQLRVLVANVLQNQRDLLHIALQQLSLDDKLRLSQFLQQGTLQARWYLFQPAPEQNSKVAGLAFASDNQRGLLLPLADPQYLPPIFRQLAQSPSDSELTLLCFGIKETPHNFTEPARLTLTADSQAGAAPILDPAASLFTWLQSEIETQLSLLTRARDEITFTTQKAALSHWLSQHLFFYERDQLDDYPFIQQQTERMTLIAAHRELDNWLQPKQSKPANLTAVTHFNQAITRVLGASTLWPTLTMQLRALIQAQGATPLASLPENGFCGFWWDPISGLCYLGWMTGEKRTLYASLAANRETLYLLPDDAASAAIWPALTRFDWLVQNVQALRSATLSPEHFFTYAIPLAWQLQQAMPALQPLPAGAVRHSTLTDIYTTEDGGHYFNPGVPQRVIPVILTDLPDGGYRVDFSAPDNQLSPDQAFSLDARQVDPAQEGKWIATPQPGWRLISAPAASTLIKQGILSPVAYLQWGEDASNTTTMTPAANVLQRSDGSMVFIFSENNGQRISYRMLDAEGRLQFSPVIPGHWPLASTAEQFNATLTTFLAQQNTADYQALLNTDERQRLMAQLSTTQSNRQAAIISASGIMSVIPFRCSENQEAIHELFDIKLHFRSLGRDFDHEIKASLSLQEVDTSLSALLSQPFDWRGFNLYAPRERQQALMLVQAKTFLLQKLLDQLESEAILRTMSDTLRPWIKQNLNLLAQVGAALKFIQQQPRHQFNVTEPEIRLQRQCFAEDYLFSYYDLQLHVTADIFQHAWPCIRVSDDAPLAQRDWQPALDQLHTLASALPQDNRLLERLLSLPAARWRTAEISRCAGQWRQICHPISGYWQTPHQAEQIILLRPKVSAQDLPLIPQHYHWPVRLFLSAGKGDPMSHQVEGMAPGWRLSAEQQEDLLLTTPQPAGQQEGATRLAGINAHPHSAQTFVAWAKLRLSSAWALAEFSGPAFLSRLQRSIQQVIQHESASWSQEEVNFYRAADTTEFLQESATEQLDKPRYAQFFRQLFDSDLLVTRLIMTDVEMLFALLCDRFIEQYPARASEDLSQAWFLFLHTADSATAGNDQQTIYLVGV</sequence>
<dbReference type="RefSeq" id="WP_017801475.1">
    <property type="nucleotide sequence ID" value="NZ_JAGGMQ010000001.1"/>
</dbReference>
<accession>A0ABS4P787</accession>
<dbReference type="Proteomes" id="UP001195624">
    <property type="component" value="Unassembled WGS sequence"/>
</dbReference>
<organism evidence="2 3">
    <name type="scientific">Winslowiella toletana</name>
    <dbReference type="NCBI Taxonomy" id="92490"/>
    <lineage>
        <taxon>Bacteria</taxon>
        <taxon>Pseudomonadati</taxon>
        <taxon>Pseudomonadota</taxon>
        <taxon>Gammaproteobacteria</taxon>
        <taxon>Enterobacterales</taxon>
        <taxon>Erwiniaceae</taxon>
        <taxon>Winslowiella</taxon>
    </lineage>
</organism>
<evidence type="ECO:0000256" key="1">
    <source>
        <dbReference type="SAM" id="Coils"/>
    </source>
</evidence>
<dbReference type="EMBL" id="JAGGMQ010000001">
    <property type="protein sequence ID" value="MBP2168507.1"/>
    <property type="molecule type" value="Genomic_DNA"/>
</dbReference>
<keyword evidence="1" id="KW-0175">Coiled coil</keyword>